<comment type="caution">
    <text evidence="1">The sequence shown here is derived from an EMBL/GenBank/DDBJ whole genome shotgun (WGS) entry which is preliminary data.</text>
</comment>
<name>Q4RT77_TETNG</name>
<reference evidence="1" key="2">
    <citation type="submission" date="2004-02" db="EMBL/GenBank/DDBJ databases">
        <authorList>
            <consortium name="Genoscope"/>
            <consortium name="Whitehead Institute Centre for Genome Research"/>
        </authorList>
    </citation>
    <scope>NUCLEOTIDE SEQUENCE</scope>
</reference>
<dbReference type="KEGG" id="tng:GSTEN00029377G001"/>
<dbReference type="EMBL" id="CAAE01014999">
    <property type="protein sequence ID" value="CAG08405.1"/>
    <property type="molecule type" value="Genomic_DNA"/>
</dbReference>
<proteinExistence type="predicted"/>
<accession>Q4RT77</accession>
<sequence>MRAQFCTSPEGHCRLQVLETVPDTALLWGLTSIICDGWPGEAGWEG</sequence>
<evidence type="ECO:0000313" key="1">
    <source>
        <dbReference type="EMBL" id="CAG08405.1"/>
    </source>
</evidence>
<protein>
    <submittedName>
        <fullName evidence="1">(spotted green pufferfish) hypothetical protein</fullName>
    </submittedName>
</protein>
<organism evidence="1">
    <name type="scientific">Tetraodon nigroviridis</name>
    <name type="common">Spotted green pufferfish</name>
    <name type="synonym">Chelonodon nigroviridis</name>
    <dbReference type="NCBI Taxonomy" id="99883"/>
    <lineage>
        <taxon>Eukaryota</taxon>
        <taxon>Metazoa</taxon>
        <taxon>Chordata</taxon>
        <taxon>Craniata</taxon>
        <taxon>Vertebrata</taxon>
        <taxon>Euteleostomi</taxon>
        <taxon>Actinopterygii</taxon>
        <taxon>Neopterygii</taxon>
        <taxon>Teleostei</taxon>
        <taxon>Neoteleostei</taxon>
        <taxon>Acanthomorphata</taxon>
        <taxon>Eupercaria</taxon>
        <taxon>Tetraodontiformes</taxon>
        <taxon>Tetradontoidea</taxon>
        <taxon>Tetraodontidae</taxon>
        <taxon>Tetraodon</taxon>
    </lineage>
</organism>
<gene>
    <name evidence="1" type="ORF">GSTENG00029377001</name>
</gene>
<dbReference type="AlphaFoldDB" id="Q4RT77"/>
<reference evidence="1" key="1">
    <citation type="journal article" date="2004" name="Nature">
        <title>Genome duplication in the teleost fish Tetraodon nigroviridis reveals the early vertebrate proto-karyotype.</title>
        <authorList>
            <person name="Jaillon O."/>
            <person name="Aury J.-M."/>
            <person name="Brunet F."/>
            <person name="Petit J.-L."/>
            <person name="Stange-Thomann N."/>
            <person name="Mauceli E."/>
            <person name="Bouneau L."/>
            <person name="Fischer C."/>
            <person name="Ozouf-Costaz C."/>
            <person name="Bernot A."/>
            <person name="Nicaud S."/>
            <person name="Jaffe D."/>
            <person name="Fisher S."/>
            <person name="Lutfalla G."/>
            <person name="Dossat C."/>
            <person name="Segurens B."/>
            <person name="Dasilva C."/>
            <person name="Salanoubat M."/>
            <person name="Levy M."/>
            <person name="Boudet N."/>
            <person name="Castellano S."/>
            <person name="Anthouard V."/>
            <person name="Jubin C."/>
            <person name="Castelli V."/>
            <person name="Katinka M."/>
            <person name="Vacherie B."/>
            <person name="Biemont C."/>
            <person name="Skalli Z."/>
            <person name="Cattolico L."/>
            <person name="Poulain J."/>
            <person name="De Berardinis V."/>
            <person name="Cruaud C."/>
            <person name="Duprat S."/>
            <person name="Brottier P."/>
            <person name="Coutanceau J.-P."/>
            <person name="Gouzy J."/>
            <person name="Parra G."/>
            <person name="Lardier G."/>
            <person name="Chapple C."/>
            <person name="McKernan K.J."/>
            <person name="McEwan P."/>
            <person name="Bosak S."/>
            <person name="Kellis M."/>
            <person name="Volff J.-N."/>
            <person name="Guigo R."/>
            <person name="Zody M.C."/>
            <person name="Mesirov J."/>
            <person name="Lindblad-Toh K."/>
            <person name="Birren B."/>
            <person name="Nusbaum C."/>
            <person name="Kahn D."/>
            <person name="Robinson-Rechavi M."/>
            <person name="Laudet V."/>
            <person name="Schachter V."/>
            <person name="Quetier F."/>
            <person name="Saurin W."/>
            <person name="Scarpelli C."/>
            <person name="Wincker P."/>
            <person name="Lander E.S."/>
            <person name="Weissenbach J."/>
            <person name="Roest Crollius H."/>
        </authorList>
    </citation>
    <scope>NUCLEOTIDE SEQUENCE [LARGE SCALE GENOMIC DNA]</scope>
</reference>